<keyword evidence="2" id="KW-1185">Reference proteome</keyword>
<gene>
    <name evidence="1" type="ORF">MHBO_005011</name>
</gene>
<sequence>MEVLEPLRSKIALEKDMSKIQFSQNNNKESDFDNDLTNLPILKHINQTECPIFVIFSKGTVRIATTSFFKSLKYQKTVSICDTKTSYKYFAALIENLIYLEKDGPKSKSRLLVFSQKEPFFK</sequence>
<dbReference type="EMBL" id="JBDODL010006203">
    <property type="protein sequence ID" value="MES1923439.1"/>
    <property type="molecule type" value="Genomic_DNA"/>
</dbReference>
<accession>A0ABV2AUX8</accession>
<organism evidence="1 2">
    <name type="scientific">Bonamia ostreae</name>
    <dbReference type="NCBI Taxonomy" id="126728"/>
    <lineage>
        <taxon>Eukaryota</taxon>
        <taxon>Sar</taxon>
        <taxon>Rhizaria</taxon>
        <taxon>Endomyxa</taxon>
        <taxon>Ascetosporea</taxon>
        <taxon>Haplosporida</taxon>
        <taxon>Bonamia</taxon>
    </lineage>
</organism>
<proteinExistence type="predicted"/>
<dbReference type="Proteomes" id="UP001439008">
    <property type="component" value="Unassembled WGS sequence"/>
</dbReference>
<name>A0ABV2AUX8_9EUKA</name>
<protein>
    <submittedName>
        <fullName evidence="1">Uncharacterized protein</fullName>
    </submittedName>
</protein>
<evidence type="ECO:0000313" key="2">
    <source>
        <dbReference type="Proteomes" id="UP001439008"/>
    </source>
</evidence>
<comment type="caution">
    <text evidence="1">The sequence shown here is derived from an EMBL/GenBank/DDBJ whole genome shotgun (WGS) entry which is preliminary data.</text>
</comment>
<evidence type="ECO:0000313" key="1">
    <source>
        <dbReference type="EMBL" id="MES1923439.1"/>
    </source>
</evidence>
<reference evidence="1 2" key="1">
    <citation type="journal article" date="2024" name="BMC Biol.">
        <title>Comparative genomics of Ascetosporea gives new insight into the evolutionary basis for animal parasitism in Rhizaria.</title>
        <authorList>
            <person name="Hiltunen Thoren M."/>
            <person name="Onut-Brannstrom I."/>
            <person name="Alfjorden A."/>
            <person name="Peckova H."/>
            <person name="Swords F."/>
            <person name="Hooper C."/>
            <person name="Holzer A.S."/>
            <person name="Bass D."/>
            <person name="Burki F."/>
        </authorList>
    </citation>
    <scope>NUCLEOTIDE SEQUENCE [LARGE SCALE GENOMIC DNA]</scope>
    <source>
        <strain evidence="1">20-A016</strain>
    </source>
</reference>